<dbReference type="Proteomes" id="UP000198403">
    <property type="component" value="Unassembled WGS sequence"/>
</dbReference>
<evidence type="ECO:0000313" key="6">
    <source>
        <dbReference type="Proteomes" id="UP000198403"/>
    </source>
</evidence>
<evidence type="ECO:0000256" key="1">
    <source>
        <dbReference type="ARBA" id="ARBA00022729"/>
    </source>
</evidence>
<dbReference type="PANTHER" id="PTHR35936:SF17">
    <property type="entry name" value="ARGININE-BINDING EXTRACELLULAR PROTEIN ARTP"/>
    <property type="match status" value="1"/>
</dbReference>
<protein>
    <submittedName>
        <fullName evidence="5">Amino acid ABC transporter substrate-binding protein, PAAT family</fullName>
    </submittedName>
</protein>
<keyword evidence="6" id="KW-1185">Reference proteome</keyword>
<reference evidence="5 6" key="1">
    <citation type="submission" date="2017-06" db="EMBL/GenBank/DDBJ databases">
        <authorList>
            <person name="Kim H.J."/>
            <person name="Triplett B.A."/>
        </authorList>
    </citation>
    <scope>NUCLEOTIDE SEQUENCE [LARGE SCALE GENOMIC DNA]</scope>
    <source>
        <strain evidence="5 6">DSM 44272</strain>
    </source>
</reference>
<feature type="chain" id="PRO_5038772066" evidence="3">
    <location>
        <begin position="22"/>
        <end position="326"/>
    </location>
</feature>
<dbReference type="PANTHER" id="PTHR35936">
    <property type="entry name" value="MEMBRANE-BOUND LYTIC MUREIN TRANSGLYCOSYLASE F"/>
    <property type="match status" value="1"/>
</dbReference>
<dbReference type="EMBL" id="FZNO01000001">
    <property type="protein sequence ID" value="SNR22953.1"/>
    <property type="molecule type" value="Genomic_DNA"/>
</dbReference>
<feature type="compositionally biased region" description="Low complexity" evidence="2">
    <location>
        <begin position="32"/>
        <end position="44"/>
    </location>
</feature>
<dbReference type="AlphaFoldDB" id="A0A238UN74"/>
<dbReference type="RefSeq" id="WP_141137381.1">
    <property type="nucleotide sequence ID" value="NZ_FZNO01000001.1"/>
</dbReference>
<feature type="signal peptide" evidence="3">
    <location>
        <begin position="1"/>
        <end position="21"/>
    </location>
</feature>
<evidence type="ECO:0000259" key="4">
    <source>
        <dbReference type="SMART" id="SM00062"/>
    </source>
</evidence>
<accession>A0A238UN74</accession>
<dbReference type="Gene3D" id="3.40.190.10">
    <property type="entry name" value="Periplasmic binding protein-like II"/>
    <property type="match status" value="2"/>
</dbReference>
<sequence length="326" mass="33513">MFLLRPALVPLASVAVAVLLAGCGAQVEDPDAAASPDAAGTSAACDDPDISGDPFAAPELTELEADTELAGQVPDTYTEQPLVIGVAPDLPPINFGGEDGEQRGYEADLLRAAGQLVGVEIVFQESQNALQEYSAGQVDGIAGAFTDTLERQKLGDFIDYSTGSRAALTQKCNPKGIESTEDLCGLEVVAAVGTVQLAQLTDSETPGSLLTLCEEAGLPAPIPVQADTSVSAITSLTAGRAAAMVTGEPIAVNAVKQSEGALTIAYVEELPVPVGVMISKEHAELTAVLAQAYQKLVDDGTYAEIMNAYGIEYGLLDTITINGATS</sequence>
<dbReference type="SMART" id="SM00062">
    <property type="entry name" value="PBPb"/>
    <property type="match status" value="1"/>
</dbReference>
<evidence type="ECO:0000256" key="3">
    <source>
        <dbReference type="SAM" id="SignalP"/>
    </source>
</evidence>
<dbReference type="OrthoDB" id="4633994at2"/>
<evidence type="ECO:0000256" key="2">
    <source>
        <dbReference type="SAM" id="MobiDB-lite"/>
    </source>
</evidence>
<feature type="domain" description="Solute-binding protein family 3/N-terminal" evidence="4">
    <location>
        <begin position="81"/>
        <end position="312"/>
    </location>
</feature>
<gene>
    <name evidence="5" type="ORF">SAMN06272737_10119</name>
</gene>
<proteinExistence type="predicted"/>
<feature type="region of interest" description="Disordered" evidence="2">
    <location>
        <begin position="29"/>
        <end position="53"/>
    </location>
</feature>
<dbReference type="SUPFAM" id="SSF53850">
    <property type="entry name" value="Periplasmic binding protein-like II"/>
    <property type="match status" value="1"/>
</dbReference>
<evidence type="ECO:0000313" key="5">
    <source>
        <dbReference type="EMBL" id="SNR22953.1"/>
    </source>
</evidence>
<name>A0A238UN74_9ACTN</name>
<dbReference type="InterPro" id="IPR001638">
    <property type="entry name" value="Solute-binding_3/MltF_N"/>
</dbReference>
<dbReference type="PROSITE" id="PS51257">
    <property type="entry name" value="PROKAR_LIPOPROTEIN"/>
    <property type="match status" value="1"/>
</dbReference>
<keyword evidence="1 3" id="KW-0732">Signal</keyword>
<organism evidence="5 6">
    <name type="scientific">Blastococcus mobilis</name>
    <dbReference type="NCBI Taxonomy" id="1938746"/>
    <lineage>
        <taxon>Bacteria</taxon>
        <taxon>Bacillati</taxon>
        <taxon>Actinomycetota</taxon>
        <taxon>Actinomycetes</taxon>
        <taxon>Geodermatophilales</taxon>
        <taxon>Geodermatophilaceae</taxon>
        <taxon>Blastococcus</taxon>
    </lineage>
</organism>
<dbReference type="Pfam" id="PF00497">
    <property type="entry name" value="SBP_bac_3"/>
    <property type="match status" value="1"/>
</dbReference>